<reference evidence="2 3" key="1">
    <citation type="journal article" date="2018" name="Nat. Ecol. Evol.">
        <title>Pezizomycetes genomes reveal the molecular basis of ectomycorrhizal truffle lifestyle.</title>
        <authorList>
            <person name="Murat C."/>
            <person name="Payen T."/>
            <person name="Noel B."/>
            <person name="Kuo A."/>
            <person name="Morin E."/>
            <person name="Chen J."/>
            <person name="Kohler A."/>
            <person name="Krizsan K."/>
            <person name="Balestrini R."/>
            <person name="Da Silva C."/>
            <person name="Montanini B."/>
            <person name="Hainaut M."/>
            <person name="Levati E."/>
            <person name="Barry K.W."/>
            <person name="Belfiori B."/>
            <person name="Cichocki N."/>
            <person name="Clum A."/>
            <person name="Dockter R.B."/>
            <person name="Fauchery L."/>
            <person name="Guy J."/>
            <person name="Iotti M."/>
            <person name="Le Tacon F."/>
            <person name="Lindquist E.A."/>
            <person name="Lipzen A."/>
            <person name="Malagnac F."/>
            <person name="Mello A."/>
            <person name="Molinier V."/>
            <person name="Miyauchi S."/>
            <person name="Poulain J."/>
            <person name="Riccioni C."/>
            <person name="Rubini A."/>
            <person name="Sitrit Y."/>
            <person name="Splivallo R."/>
            <person name="Traeger S."/>
            <person name="Wang M."/>
            <person name="Zifcakova L."/>
            <person name="Wipf D."/>
            <person name="Zambonelli A."/>
            <person name="Paolocci F."/>
            <person name="Nowrousian M."/>
            <person name="Ottonello S."/>
            <person name="Baldrian P."/>
            <person name="Spatafora J.W."/>
            <person name="Henrissat B."/>
            <person name="Nagy L.G."/>
            <person name="Aury J.M."/>
            <person name="Wincker P."/>
            <person name="Grigoriev I.V."/>
            <person name="Bonfante P."/>
            <person name="Martin F.M."/>
        </authorList>
    </citation>
    <scope>NUCLEOTIDE SEQUENCE [LARGE SCALE GENOMIC DNA]</scope>
    <source>
        <strain evidence="2 3">120613-1</strain>
    </source>
</reference>
<dbReference type="AlphaFoldDB" id="A0A3N4J1D0"/>
<accession>A0A3N4J1D0</accession>
<proteinExistence type="predicted"/>
<feature type="compositionally biased region" description="Polar residues" evidence="1">
    <location>
        <begin position="1"/>
        <end position="10"/>
    </location>
</feature>
<dbReference type="EMBL" id="ML120512">
    <property type="protein sequence ID" value="RPA90858.1"/>
    <property type="molecule type" value="Genomic_DNA"/>
</dbReference>
<sequence length="51" mass="5221">MGQSGRNSQRPPKPGGAQATAGSSLGAAQVKAARYSGNPEITMHSLQALHF</sequence>
<keyword evidence="3" id="KW-1185">Reference proteome</keyword>
<evidence type="ECO:0000313" key="3">
    <source>
        <dbReference type="Proteomes" id="UP000276215"/>
    </source>
</evidence>
<organism evidence="2 3">
    <name type="scientific">Choiromyces venosus 120613-1</name>
    <dbReference type="NCBI Taxonomy" id="1336337"/>
    <lineage>
        <taxon>Eukaryota</taxon>
        <taxon>Fungi</taxon>
        <taxon>Dikarya</taxon>
        <taxon>Ascomycota</taxon>
        <taxon>Pezizomycotina</taxon>
        <taxon>Pezizomycetes</taxon>
        <taxon>Pezizales</taxon>
        <taxon>Tuberaceae</taxon>
        <taxon>Choiromyces</taxon>
    </lineage>
</organism>
<gene>
    <name evidence="2" type="ORF">L873DRAFT_1820408</name>
</gene>
<feature type="region of interest" description="Disordered" evidence="1">
    <location>
        <begin position="1"/>
        <end position="31"/>
    </location>
</feature>
<evidence type="ECO:0000256" key="1">
    <source>
        <dbReference type="SAM" id="MobiDB-lite"/>
    </source>
</evidence>
<dbReference type="Proteomes" id="UP000276215">
    <property type="component" value="Unassembled WGS sequence"/>
</dbReference>
<name>A0A3N4J1D0_9PEZI</name>
<protein>
    <submittedName>
        <fullName evidence="2">Uncharacterized protein</fullName>
    </submittedName>
</protein>
<evidence type="ECO:0000313" key="2">
    <source>
        <dbReference type="EMBL" id="RPA90858.1"/>
    </source>
</evidence>